<comment type="caution">
    <text evidence="2">The sequence shown here is derived from an EMBL/GenBank/DDBJ whole genome shotgun (WGS) entry which is preliminary data.</text>
</comment>
<protein>
    <submittedName>
        <fullName evidence="2">Uncharacterized protein</fullName>
    </submittedName>
</protein>
<gene>
    <name evidence="2" type="ORF">EYZ11_011539</name>
</gene>
<feature type="coiled-coil region" evidence="1">
    <location>
        <begin position="35"/>
        <end position="62"/>
    </location>
</feature>
<accession>A0A4S3J2K2</accession>
<keyword evidence="1" id="KW-0175">Coiled coil</keyword>
<evidence type="ECO:0000256" key="1">
    <source>
        <dbReference type="SAM" id="Coils"/>
    </source>
</evidence>
<dbReference type="AlphaFoldDB" id="A0A4S3J2K2"/>
<dbReference type="VEuPathDB" id="FungiDB:EYZ11_011539"/>
<dbReference type="EMBL" id="SOSA01000725">
    <property type="protein sequence ID" value="THC89019.1"/>
    <property type="molecule type" value="Genomic_DNA"/>
</dbReference>
<evidence type="ECO:0000313" key="3">
    <source>
        <dbReference type="Proteomes" id="UP000308092"/>
    </source>
</evidence>
<keyword evidence="3" id="KW-1185">Reference proteome</keyword>
<dbReference type="Proteomes" id="UP000308092">
    <property type="component" value="Unassembled WGS sequence"/>
</dbReference>
<sequence>MENIRAESKYVEVSREEYLSLPSLSLCDNPDKEDQQKAEWLAERAERRVEFQQKRAARKSEENETDMTSYFIPRGLSEFDGTIRQFVYTYKYAAHPAMWKVRLYYSSSVTDIHSNTETLAGWIALYESVNPMKLQRSVRAINNPDSDWCPGAVSNGNKHIDKDVLS</sequence>
<proteinExistence type="predicted"/>
<name>A0A4S3J2K2_9EURO</name>
<evidence type="ECO:0000313" key="2">
    <source>
        <dbReference type="EMBL" id="THC89019.1"/>
    </source>
</evidence>
<organism evidence="2 3">
    <name type="scientific">Aspergillus tanneri</name>
    <dbReference type="NCBI Taxonomy" id="1220188"/>
    <lineage>
        <taxon>Eukaryota</taxon>
        <taxon>Fungi</taxon>
        <taxon>Dikarya</taxon>
        <taxon>Ascomycota</taxon>
        <taxon>Pezizomycotina</taxon>
        <taxon>Eurotiomycetes</taxon>
        <taxon>Eurotiomycetidae</taxon>
        <taxon>Eurotiales</taxon>
        <taxon>Aspergillaceae</taxon>
        <taxon>Aspergillus</taxon>
        <taxon>Aspergillus subgen. Circumdati</taxon>
    </lineage>
</organism>
<reference evidence="2 3" key="1">
    <citation type="submission" date="2019-03" db="EMBL/GenBank/DDBJ databases">
        <title>The genome sequence of a newly discovered highly antifungal drug resistant Aspergillus species, Aspergillus tanneri NIH 1004.</title>
        <authorList>
            <person name="Mounaud S."/>
            <person name="Singh I."/>
            <person name="Joardar V."/>
            <person name="Pakala S."/>
            <person name="Pakala S."/>
            <person name="Venepally P."/>
            <person name="Hoover J."/>
            <person name="Nierman W."/>
            <person name="Chung J."/>
            <person name="Losada L."/>
        </authorList>
    </citation>
    <scope>NUCLEOTIDE SEQUENCE [LARGE SCALE GENOMIC DNA]</scope>
    <source>
        <strain evidence="2 3">NIH1004</strain>
    </source>
</reference>